<protein>
    <submittedName>
        <fullName evidence="13">5651_t:CDS:1</fullName>
    </submittedName>
</protein>
<feature type="compositionally biased region" description="Acidic residues" evidence="9">
    <location>
        <begin position="706"/>
        <end position="717"/>
    </location>
</feature>
<evidence type="ECO:0000259" key="11">
    <source>
        <dbReference type="PROSITE" id="PS50893"/>
    </source>
</evidence>
<dbReference type="Gene3D" id="1.20.1560.10">
    <property type="entry name" value="ABC transporter type 1, transmembrane domain"/>
    <property type="match status" value="1"/>
</dbReference>
<dbReference type="Pfam" id="PF06472">
    <property type="entry name" value="ABC_membrane_2"/>
    <property type="match status" value="1"/>
</dbReference>
<dbReference type="GO" id="GO:0005778">
    <property type="term" value="C:peroxisomal membrane"/>
    <property type="evidence" value="ECO:0007669"/>
    <property type="project" value="UniProtKB-SubCell"/>
</dbReference>
<keyword evidence="7 10" id="KW-1133">Transmembrane helix</keyword>
<reference evidence="13" key="1">
    <citation type="submission" date="2021-06" db="EMBL/GenBank/DDBJ databases">
        <authorList>
            <person name="Kallberg Y."/>
            <person name="Tangrot J."/>
            <person name="Rosling A."/>
        </authorList>
    </citation>
    <scope>NUCLEOTIDE SEQUENCE</scope>
    <source>
        <strain evidence="13">MT106</strain>
    </source>
</reference>
<evidence type="ECO:0000256" key="8">
    <source>
        <dbReference type="ARBA" id="ARBA00023136"/>
    </source>
</evidence>
<dbReference type="Proteomes" id="UP000789831">
    <property type="component" value="Unassembled WGS sequence"/>
</dbReference>
<evidence type="ECO:0000256" key="7">
    <source>
        <dbReference type="ARBA" id="ARBA00022989"/>
    </source>
</evidence>
<dbReference type="GO" id="GO:0042760">
    <property type="term" value="P:very long-chain fatty acid catabolic process"/>
    <property type="evidence" value="ECO:0007669"/>
    <property type="project" value="TreeGrafter"/>
</dbReference>
<evidence type="ECO:0000256" key="1">
    <source>
        <dbReference type="ARBA" id="ARBA00004585"/>
    </source>
</evidence>
<feature type="compositionally biased region" description="Polar residues" evidence="9">
    <location>
        <begin position="721"/>
        <end position="730"/>
    </location>
</feature>
<keyword evidence="5" id="KW-0547">Nucleotide-binding</keyword>
<evidence type="ECO:0000256" key="2">
    <source>
        <dbReference type="ARBA" id="ARBA00008575"/>
    </source>
</evidence>
<dbReference type="GO" id="GO:0005524">
    <property type="term" value="F:ATP binding"/>
    <property type="evidence" value="ECO:0007669"/>
    <property type="project" value="UniProtKB-KW"/>
</dbReference>
<feature type="region of interest" description="Disordered" evidence="9">
    <location>
        <begin position="684"/>
        <end position="730"/>
    </location>
</feature>
<feature type="transmembrane region" description="Helical" evidence="10">
    <location>
        <begin position="131"/>
        <end position="149"/>
    </location>
</feature>
<keyword evidence="4 10" id="KW-0812">Transmembrane</keyword>
<keyword evidence="8 10" id="KW-0472">Membrane</keyword>
<dbReference type="AlphaFoldDB" id="A0A9N8VCU0"/>
<name>A0A9N8VCU0_9GLOM</name>
<dbReference type="CDD" id="cd03223">
    <property type="entry name" value="ABCD_peroxisomal_ALDP"/>
    <property type="match status" value="1"/>
</dbReference>
<keyword evidence="3" id="KW-0813">Transport</keyword>
<dbReference type="PROSITE" id="PS50893">
    <property type="entry name" value="ABC_TRANSPORTER_2"/>
    <property type="match status" value="1"/>
</dbReference>
<keyword evidence="14" id="KW-1185">Reference proteome</keyword>
<proteinExistence type="inferred from homology"/>
<evidence type="ECO:0000256" key="10">
    <source>
        <dbReference type="SAM" id="Phobius"/>
    </source>
</evidence>
<accession>A0A9N8VCU0</accession>
<dbReference type="InterPro" id="IPR036640">
    <property type="entry name" value="ABC1_TM_sf"/>
</dbReference>
<dbReference type="GO" id="GO:0016887">
    <property type="term" value="F:ATP hydrolysis activity"/>
    <property type="evidence" value="ECO:0007669"/>
    <property type="project" value="InterPro"/>
</dbReference>
<dbReference type="GO" id="GO:0006635">
    <property type="term" value="P:fatty acid beta-oxidation"/>
    <property type="evidence" value="ECO:0007669"/>
    <property type="project" value="TreeGrafter"/>
</dbReference>
<keyword evidence="6" id="KW-0067">ATP-binding</keyword>
<dbReference type="InterPro" id="IPR050835">
    <property type="entry name" value="ABC_transporter_sub-D"/>
</dbReference>
<evidence type="ECO:0000256" key="3">
    <source>
        <dbReference type="ARBA" id="ARBA00022448"/>
    </source>
</evidence>
<evidence type="ECO:0000313" key="14">
    <source>
        <dbReference type="Proteomes" id="UP000789831"/>
    </source>
</evidence>
<gene>
    <name evidence="13" type="ORF">AGERDE_LOCUS1432</name>
</gene>
<dbReference type="PROSITE" id="PS50929">
    <property type="entry name" value="ABC_TM1F"/>
    <property type="match status" value="1"/>
</dbReference>
<comment type="caution">
    <text evidence="13">The sequence shown here is derived from an EMBL/GenBank/DDBJ whole genome shotgun (WGS) entry which is preliminary data.</text>
</comment>
<evidence type="ECO:0000256" key="9">
    <source>
        <dbReference type="SAM" id="MobiDB-lite"/>
    </source>
</evidence>
<dbReference type="PANTHER" id="PTHR11384">
    <property type="entry name" value="ATP-BINDING CASSETTE, SUB-FAMILY D MEMBER"/>
    <property type="match status" value="1"/>
</dbReference>
<dbReference type="PANTHER" id="PTHR11384:SF62">
    <property type="entry name" value="ATP-BINDING CASSETTE SUB-FAMILY D MEMBER 3"/>
    <property type="match status" value="1"/>
</dbReference>
<feature type="domain" description="ABC transmembrane type-1" evidence="12">
    <location>
        <begin position="96"/>
        <end position="331"/>
    </location>
</feature>
<dbReference type="Gene3D" id="3.40.50.300">
    <property type="entry name" value="P-loop containing nucleotide triphosphate hydrolases"/>
    <property type="match status" value="1"/>
</dbReference>
<evidence type="ECO:0000256" key="5">
    <source>
        <dbReference type="ARBA" id="ARBA00022741"/>
    </source>
</evidence>
<dbReference type="InterPro" id="IPR017871">
    <property type="entry name" value="ABC_transporter-like_CS"/>
</dbReference>
<comment type="subcellular location">
    <subcellularLocation>
        <location evidence="1">Peroxisome membrane</location>
        <topology evidence="1">Multi-pass membrane protein</topology>
    </subcellularLocation>
</comment>
<comment type="similarity">
    <text evidence="2">Belongs to the ABC transporter superfamily. ABCD family. Peroxisomal fatty acyl CoA transporter (TC 3.A.1.203) subfamily.</text>
</comment>
<dbReference type="GO" id="GO:0005324">
    <property type="term" value="F:long-chain fatty acid transmembrane transporter activity"/>
    <property type="evidence" value="ECO:0007669"/>
    <property type="project" value="TreeGrafter"/>
</dbReference>
<dbReference type="SUPFAM" id="SSF52540">
    <property type="entry name" value="P-loop containing nucleoside triphosphate hydrolases"/>
    <property type="match status" value="1"/>
</dbReference>
<dbReference type="GO" id="GO:0007031">
    <property type="term" value="P:peroxisome organization"/>
    <property type="evidence" value="ECO:0007669"/>
    <property type="project" value="TreeGrafter"/>
</dbReference>
<dbReference type="PROSITE" id="PS00211">
    <property type="entry name" value="ABC_TRANSPORTER_1"/>
    <property type="match status" value="1"/>
</dbReference>
<dbReference type="GO" id="GO:0015910">
    <property type="term" value="P:long-chain fatty acid import into peroxisome"/>
    <property type="evidence" value="ECO:0007669"/>
    <property type="project" value="TreeGrafter"/>
</dbReference>
<evidence type="ECO:0000256" key="4">
    <source>
        <dbReference type="ARBA" id="ARBA00022692"/>
    </source>
</evidence>
<feature type="domain" description="ABC transporter" evidence="11">
    <location>
        <begin position="461"/>
        <end position="685"/>
    </location>
</feature>
<dbReference type="FunFam" id="3.40.50.300:FF:000636">
    <property type="entry name" value="ATP-binding cassette sub-family D member 3"/>
    <property type="match status" value="1"/>
</dbReference>
<evidence type="ECO:0000313" key="13">
    <source>
        <dbReference type="EMBL" id="CAG8446246.1"/>
    </source>
</evidence>
<dbReference type="InterPro" id="IPR011527">
    <property type="entry name" value="ABC1_TM_dom"/>
</dbReference>
<organism evidence="13 14">
    <name type="scientific">Ambispora gerdemannii</name>
    <dbReference type="NCBI Taxonomy" id="144530"/>
    <lineage>
        <taxon>Eukaryota</taxon>
        <taxon>Fungi</taxon>
        <taxon>Fungi incertae sedis</taxon>
        <taxon>Mucoromycota</taxon>
        <taxon>Glomeromycotina</taxon>
        <taxon>Glomeromycetes</taxon>
        <taxon>Archaeosporales</taxon>
        <taxon>Ambisporaceae</taxon>
        <taxon>Ambispora</taxon>
    </lineage>
</organism>
<sequence length="730" mass="82597">MGQTLSTTNPLSSSFRRSRSSLLLGIGLLIFLYNRHAQQERRRQARLSTRSDVRIQDNRNRRSKRVGVDARFLAQIKRLLPICIPGVASKEAALLVGLAIVLICRTALDIWFSGFNGHVVKAIVSRDRRNFIALAVVEFGFMMWPMSIVNNSLKLCISALALSFRSRLTRYAHEQYLKGITFYKVSNIDNRIQNADQLLTQDIDKFAENLSHLYSDIAKPLVDIVLFAYKLGEAIGKEAPFFMISYFIFSGLVLRAMSPPFGRYTAVEQKLEGDFRFTHSRIITHSEEIAFYRGGEREKGVVNASFDKILRHVKKIYRLRFANGIFDSVLVKYCATMTAYYLLARPVFDPRYATEHMGKLDADPTKIMEDYSRNCKYCLGVSGYLVNLSQAVGRLILAGRDLTRFAGYTSRVSELFDVLDDVNNDRYERTVVSKDSSEANVNKEITPADLKGRIITQDGVINFENVPIQTPNHDVLVKDMSFKVETGMNCLISGPNGCGKSSLFRILGDLWPLFDGILTKPSSDKLFYVPQKPYLALGTFRDQITYPDNKVQARRRGYDDEALMELLNVVHLSYLVEREGGWDAVQDWADVLSGGEKQRVAMARLFYHKPQFAILDECTSAVSVDVEGIMYTHAKELGITLFTVSHRVSLVSEQALKYHEWLLRFDGEGDYEFRKLEESDLTAPFASANKASASTSGKKTRHDEEEKSEEDEGDEADNEKNSMTSSNGDD</sequence>
<dbReference type="InterPro" id="IPR003593">
    <property type="entry name" value="AAA+_ATPase"/>
</dbReference>
<dbReference type="InterPro" id="IPR027417">
    <property type="entry name" value="P-loop_NTPase"/>
</dbReference>
<evidence type="ECO:0000256" key="6">
    <source>
        <dbReference type="ARBA" id="ARBA00022840"/>
    </source>
</evidence>
<dbReference type="SUPFAM" id="SSF90123">
    <property type="entry name" value="ABC transporter transmembrane region"/>
    <property type="match status" value="1"/>
</dbReference>
<dbReference type="EMBL" id="CAJVPL010000098">
    <property type="protein sequence ID" value="CAG8446246.1"/>
    <property type="molecule type" value="Genomic_DNA"/>
</dbReference>
<dbReference type="SMART" id="SM00382">
    <property type="entry name" value="AAA"/>
    <property type="match status" value="1"/>
</dbReference>
<dbReference type="OrthoDB" id="422637at2759"/>
<dbReference type="GO" id="GO:0140359">
    <property type="term" value="F:ABC-type transporter activity"/>
    <property type="evidence" value="ECO:0007669"/>
    <property type="project" value="InterPro"/>
</dbReference>
<dbReference type="Pfam" id="PF00005">
    <property type="entry name" value="ABC_tran"/>
    <property type="match status" value="1"/>
</dbReference>
<evidence type="ECO:0000259" key="12">
    <source>
        <dbReference type="PROSITE" id="PS50929"/>
    </source>
</evidence>
<dbReference type="InterPro" id="IPR003439">
    <property type="entry name" value="ABC_transporter-like_ATP-bd"/>
</dbReference>